<name>A0A1E7KE83_9ACTN</name>
<dbReference type="AlphaFoldDB" id="A0A1E7KE83"/>
<evidence type="ECO:0000313" key="2">
    <source>
        <dbReference type="EMBL" id="OEV02205.1"/>
    </source>
</evidence>
<evidence type="ECO:0008006" key="4">
    <source>
        <dbReference type="Google" id="ProtNLM"/>
    </source>
</evidence>
<dbReference type="PATRIC" id="fig|943816.4.peg.5661"/>
<protein>
    <recommendedName>
        <fullName evidence="4">AG2 protein</fullName>
    </recommendedName>
</protein>
<feature type="compositionally biased region" description="Polar residues" evidence="1">
    <location>
        <begin position="165"/>
        <end position="176"/>
    </location>
</feature>
<feature type="region of interest" description="Disordered" evidence="1">
    <location>
        <begin position="744"/>
        <end position="773"/>
    </location>
</feature>
<dbReference type="Proteomes" id="UP000175829">
    <property type="component" value="Unassembled WGS sequence"/>
</dbReference>
<comment type="caution">
    <text evidence="2">The sequence shown here is derived from an EMBL/GenBank/DDBJ whole genome shotgun (WGS) entry which is preliminary data.</text>
</comment>
<evidence type="ECO:0000313" key="3">
    <source>
        <dbReference type="Proteomes" id="UP000175829"/>
    </source>
</evidence>
<feature type="compositionally biased region" description="Basic and acidic residues" evidence="1">
    <location>
        <begin position="744"/>
        <end position="762"/>
    </location>
</feature>
<accession>A0A1E7KE83</accession>
<proteinExistence type="predicted"/>
<gene>
    <name evidence="2" type="ORF">AN217_02830</name>
</gene>
<feature type="region of interest" description="Disordered" evidence="1">
    <location>
        <begin position="153"/>
        <end position="181"/>
    </location>
</feature>
<reference evidence="2 3" key="1">
    <citation type="journal article" date="2016" name="Front. Microbiol.">
        <title>Comparative Genomics Analysis of Streptomyces Species Reveals Their Adaptation to the Marine Environment and Their Diversity at the Genomic Level.</title>
        <authorList>
            <person name="Tian X."/>
            <person name="Zhang Z."/>
            <person name="Yang T."/>
            <person name="Chen M."/>
            <person name="Li J."/>
            <person name="Chen F."/>
            <person name="Yang J."/>
            <person name="Li W."/>
            <person name="Zhang B."/>
            <person name="Zhang Z."/>
            <person name="Wu J."/>
            <person name="Zhang C."/>
            <person name="Long L."/>
            <person name="Xiao J."/>
        </authorList>
    </citation>
    <scope>NUCLEOTIDE SEQUENCE [LARGE SCALE GENOMIC DNA]</scope>
    <source>
        <strain evidence="2 3">SCSIO M10379</strain>
    </source>
</reference>
<feature type="compositionally biased region" description="Low complexity" evidence="1">
    <location>
        <begin position="763"/>
        <end position="773"/>
    </location>
</feature>
<organism evidence="2 3">
    <name type="scientific">Streptomyces qinglanensis</name>
    <dbReference type="NCBI Taxonomy" id="943816"/>
    <lineage>
        <taxon>Bacteria</taxon>
        <taxon>Bacillati</taxon>
        <taxon>Actinomycetota</taxon>
        <taxon>Actinomycetes</taxon>
        <taxon>Kitasatosporales</taxon>
        <taxon>Streptomycetaceae</taxon>
        <taxon>Streptomyces</taxon>
    </lineage>
</organism>
<evidence type="ECO:0000256" key="1">
    <source>
        <dbReference type="SAM" id="MobiDB-lite"/>
    </source>
</evidence>
<dbReference type="EMBL" id="LJGV01000021">
    <property type="protein sequence ID" value="OEV02205.1"/>
    <property type="molecule type" value="Genomic_DNA"/>
</dbReference>
<sequence length="773" mass="85389">MQKWHKVPGNYREVRTQFHRQVAKGLQNSDMEGETADAALKSLGSVTRQIDEAIGEAEDTWEFLDSAYKSLNKWRKKLKRRVEEVGEDKNLDIDSKGTVHYKPKNLDDLEPEDIGPQAKRYKEIVKAHNDYIARVLEHATAADETLHWALSNDHNGRAKGFDSDGVTSMSDANQQRKQARKDADALTHLASAYENGGNRPSAEAVQKMADKLAQHEGDPYFAERFATRLKAKGTLRLWESVAGIDKPGKERFAATRDFQKSLSTTLATASHVDSPAMHQWKKDVIRLGPERFANTHHVIAPGEYYAEAGSAPRSVRGFQLMSSLMRSGEWDKDFLHDYGKGFDEGSGGSKKHVPGLIDFERSQGGSPQELWQGKPPHEYDSFLNYGRGSDEGMDPMAGYMEALGHNPEAAQDLFHSGKRNFDGTPEPNPDLDYLLRKRDWPAGGPGLGDNDRSYGYDELGHALEAAALNRPWDSPEDGLHRTADSANVMSQVIKEVADHPDLVSDKPGLTNSTAKMGAGYIDDLNRGVANFGDREDGQDLRDAAFGNRGPGHMSTVPNMDAMAFLREVGKQPGGYEILSAAQDQYVISAMKAHPDPDRELNILLETGAKSQGALDHARADTIQSEADGKSTDKRADLIAAAAWKKYAVSQGFGAAKGTIELPLGGDNVPSSASFGVPLLSGAASGALETHFNNQIDKQVLEQWKEETKRYKEDSIQSKRDFLSVSQQRVMKWLTIYQNTHGIDEGDRWSEERASRMESRYLDGDTQGDQGDGD</sequence>